<protein>
    <submittedName>
        <fullName evidence="1">Uncharacterized protein</fullName>
    </submittedName>
</protein>
<dbReference type="Proteomes" id="UP001163324">
    <property type="component" value="Chromosome 5"/>
</dbReference>
<evidence type="ECO:0000313" key="2">
    <source>
        <dbReference type="Proteomes" id="UP001163324"/>
    </source>
</evidence>
<gene>
    <name evidence="1" type="ORF">N3K66_006044</name>
</gene>
<reference evidence="1" key="1">
    <citation type="submission" date="2022-10" db="EMBL/GenBank/DDBJ databases">
        <title>Complete Genome of Trichothecium roseum strain YXFP-22015, a Plant Pathogen Isolated from Citrus.</title>
        <authorList>
            <person name="Wang Y."/>
            <person name="Zhu L."/>
        </authorList>
    </citation>
    <scope>NUCLEOTIDE SEQUENCE</scope>
    <source>
        <strain evidence="1">YXFP-22015</strain>
    </source>
</reference>
<dbReference type="EMBL" id="CM047944">
    <property type="protein sequence ID" value="KAI9899583.1"/>
    <property type="molecule type" value="Genomic_DNA"/>
</dbReference>
<proteinExistence type="predicted"/>
<keyword evidence="2" id="KW-1185">Reference proteome</keyword>
<sequence length="245" mass="25683">MRVQRQMFITVPIPPGLPPSAVVATLQTVSPVIRNLGTLSRYEQTAAGSGPVATDPFFILGSSGGGDSNNNNNNNNNSAGDVASYQIFELITLAPGLTKEVTYPAYFQRVNDGLRVRANGAAGITGWAGFTVRPRRSPGDNGGNSAPLVVDSPDGGGESGSTPSTTAGSDRNDGGGGGGGGEEYELFESLTVEANSLLMPFVCQTMQIAHRGLCDKVLQEAMDRLTQSPGWQQHQQQQPTPPHGR</sequence>
<comment type="caution">
    <text evidence="1">The sequence shown here is derived from an EMBL/GenBank/DDBJ whole genome shotgun (WGS) entry which is preliminary data.</text>
</comment>
<organism evidence="1 2">
    <name type="scientific">Trichothecium roseum</name>
    <dbReference type="NCBI Taxonomy" id="47278"/>
    <lineage>
        <taxon>Eukaryota</taxon>
        <taxon>Fungi</taxon>
        <taxon>Dikarya</taxon>
        <taxon>Ascomycota</taxon>
        <taxon>Pezizomycotina</taxon>
        <taxon>Sordariomycetes</taxon>
        <taxon>Hypocreomycetidae</taxon>
        <taxon>Hypocreales</taxon>
        <taxon>Hypocreales incertae sedis</taxon>
        <taxon>Trichothecium</taxon>
    </lineage>
</organism>
<evidence type="ECO:0000313" key="1">
    <source>
        <dbReference type="EMBL" id="KAI9899583.1"/>
    </source>
</evidence>
<name>A0ACC0V110_9HYPO</name>
<accession>A0ACC0V110</accession>